<keyword evidence="2" id="KW-1185">Reference proteome</keyword>
<organism evidence="2 3">
    <name type="scientific">Panagrellus redivivus</name>
    <name type="common">Microworm</name>
    <dbReference type="NCBI Taxonomy" id="6233"/>
    <lineage>
        <taxon>Eukaryota</taxon>
        <taxon>Metazoa</taxon>
        <taxon>Ecdysozoa</taxon>
        <taxon>Nematoda</taxon>
        <taxon>Chromadorea</taxon>
        <taxon>Rhabditida</taxon>
        <taxon>Tylenchina</taxon>
        <taxon>Panagrolaimomorpha</taxon>
        <taxon>Panagrolaimoidea</taxon>
        <taxon>Panagrolaimidae</taxon>
        <taxon>Panagrellus</taxon>
    </lineage>
</organism>
<dbReference type="Proteomes" id="UP000492821">
    <property type="component" value="Unassembled WGS sequence"/>
</dbReference>
<proteinExistence type="predicted"/>
<accession>A0A7E4VCK8</accession>
<protein>
    <submittedName>
        <fullName evidence="3">Conserved secreted protein</fullName>
    </submittedName>
</protein>
<evidence type="ECO:0000313" key="2">
    <source>
        <dbReference type="Proteomes" id="UP000492821"/>
    </source>
</evidence>
<feature type="chain" id="PRO_5029006744" evidence="1">
    <location>
        <begin position="21"/>
        <end position="86"/>
    </location>
</feature>
<keyword evidence="1" id="KW-0732">Signal</keyword>
<reference evidence="3" key="2">
    <citation type="submission" date="2020-10" db="UniProtKB">
        <authorList>
            <consortium name="WormBaseParasite"/>
        </authorList>
    </citation>
    <scope>IDENTIFICATION</scope>
</reference>
<feature type="signal peptide" evidence="1">
    <location>
        <begin position="1"/>
        <end position="20"/>
    </location>
</feature>
<evidence type="ECO:0000256" key="1">
    <source>
        <dbReference type="SAM" id="SignalP"/>
    </source>
</evidence>
<reference evidence="2" key="1">
    <citation type="journal article" date="2013" name="Genetics">
        <title>The draft genome and transcriptome of Panagrellus redivivus are shaped by the harsh demands of a free-living lifestyle.</title>
        <authorList>
            <person name="Srinivasan J."/>
            <person name="Dillman A.R."/>
            <person name="Macchietto M.G."/>
            <person name="Heikkinen L."/>
            <person name="Lakso M."/>
            <person name="Fracchia K.M."/>
            <person name="Antoshechkin I."/>
            <person name="Mortazavi A."/>
            <person name="Wong G."/>
            <person name="Sternberg P.W."/>
        </authorList>
    </citation>
    <scope>NUCLEOTIDE SEQUENCE [LARGE SCALE GENOMIC DNA]</scope>
    <source>
        <strain evidence="2">MT8872</strain>
    </source>
</reference>
<dbReference type="AlphaFoldDB" id="A0A7E4VCK8"/>
<name>A0A7E4VCK8_PANRE</name>
<evidence type="ECO:0000313" key="3">
    <source>
        <dbReference type="WBParaSite" id="Pan_g19404.t1"/>
    </source>
</evidence>
<sequence length="86" mass="9750">MKLYTIVLLALAICVISVFAGPVPPVPEHEPEDKAPIAAKDIPHKIVRRAGPFLEDVYSKARKQYKHYKAKKDEDLKRDKREAVAQ</sequence>
<dbReference type="WBParaSite" id="Pan_g19404.t1">
    <property type="protein sequence ID" value="Pan_g19404.t1"/>
    <property type="gene ID" value="Pan_g19404"/>
</dbReference>